<dbReference type="Proteomes" id="UP001190700">
    <property type="component" value="Unassembled WGS sequence"/>
</dbReference>
<feature type="compositionally biased region" description="Basic and acidic residues" evidence="4">
    <location>
        <begin position="1985"/>
        <end position="2007"/>
    </location>
</feature>
<dbReference type="InterPro" id="IPR000742">
    <property type="entry name" value="EGF"/>
</dbReference>
<comment type="caution">
    <text evidence="6">The sequence shown here is derived from an EMBL/GenBank/DDBJ whole genome shotgun (WGS) entry which is preliminary data.</text>
</comment>
<keyword evidence="2" id="KW-1015">Disulfide bond</keyword>
<dbReference type="EMBL" id="LGRX02015991">
    <property type="protein sequence ID" value="KAK3262729.1"/>
    <property type="molecule type" value="Genomic_DNA"/>
</dbReference>
<dbReference type="Pfam" id="PF02010">
    <property type="entry name" value="REJ"/>
    <property type="match status" value="1"/>
</dbReference>
<dbReference type="SUPFAM" id="SSF57196">
    <property type="entry name" value="EGF/Laminin"/>
    <property type="match status" value="1"/>
</dbReference>
<evidence type="ECO:0000313" key="7">
    <source>
        <dbReference type="Proteomes" id="UP001190700"/>
    </source>
</evidence>
<name>A0AAE0KW67_9CHLO</name>
<gene>
    <name evidence="6" type="ORF">CYMTET_28436</name>
</gene>
<dbReference type="PROSITE" id="PS50026">
    <property type="entry name" value="EGF_3"/>
    <property type="match status" value="1"/>
</dbReference>
<keyword evidence="7" id="KW-1185">Reference proteome</keyword>
<protein>
    <recommendedName>
        <fullName evidence="5">EGF-like domain-containing protein</fullName>
    </recommendedName>
</protein>
<feature type="region of interest" description="Disordered" evidence="4">
    <location>
        <begin position="1957"/>
        <end position="2045"/>
    </location>
</feature>
<keyword evidence="1 3" id="KW-0245">EGF-like domain</keyword>
<organism evidence="6 7">
    <name type="scientific">Cymbomonas tetramitiformis</name>
    <dbReference type="NCBI Taxonomy" id="36881"/>
    <lineage>
        <taxon>Eukaryota</taxon>
        <taxon>Viridiplantae</taxon>
        <taxon>Chlorophyta</taxon>
        <taxon>Pyramimonadophyceae</taxon>
        <taxon>Pyramimonadales</taxon>
        <taxon>Pyramimonadaceae</taxon>
        <taxon>Cymbomonas</taxon>
    </lineage>
</organism>
<accession>A0AAE0KW67</accession>
<dbReference type="InterPro" id="IPR001881">
    <property type="entry name" value="EGF-like_Ca-bd_dom"/>
</dbReference>
<sequence>MLNSDAAYDAFVTECKISLAGEAGVETSYIDITNATAGTRFMVSTTAYWTEGHLSAGASPNDFLFRAAADPSQLFAGSSLLAPHPVSLLSMMAAGDPITIPVSSYPPPPPPCIALLPCFPGVQCVDDSSAPAGYTCGRCAAGYEGDGQTCTDVDECFTGGNGTITSALAYCDPLTTCSNFVGGFECSQCPAGYSDIRSPGGAGVVVCVDIDECSEHHGGCDFAAACINSEGGFACGACPAGFSGSGLEGCQDIDECADARRGGCAPQAECINQKGGSSCGPCQPTDLFNGDGYECRQTSISCADENGGCDLLSVCEESADGGPTRCGACPAGMSGTGSTRCEEIDGCGASPCFDGVECSDIPAPGVGAVCGGCPEGLVGDGRACELDACSAEPPPCSMDPPVPCTNMPGGGVACAGCPPGYTGEGTTCADVDECAFNNGGCHFLSTCVNERGGFACGSCPPGYIGSGSAGCRRATGSCADGHGGCDPMVSCSDAGGVVVCGECPEGYAGDGLLGCSDIDGCAQEASSGGCYPGVHCEDIPAPGQDGANAMGYRCGACPVGMVGDGAACAENKCHFSNGGCDSAVSCSNDPSHPTGRVCGRCPVGYTDEFTGRDGTKCEDADGCHSAPCPALRVCTDVPARDEAGTGAAYLCGACPAGYLQVGEACVDVDECASEDNGGCWMTSDGATKTACINVPGGYSCGGCPEGMRGSGLSGCMPVTSCSDNNGGCWVGVGSEAAFSALCTQAEVGPECGGCPPGFEGEGMSGCSDIDGCAAAPCFPGVACTDTPAPAVGYSCGACPEGYRGNGEDCTLCRMLVGIQHTTAVNGAVDRAGWNLGRFVQIGGVNKGLDSAECVNTRGTRFWWSGAVSNGDLLALDAARNKAETLTLKLPKMDLQVGLRYTFRLSAAMVGNAAVAADATSAFIVLSQPLVVIVRGGGVSTGEASPITLDAHESMDPDGAPGNISFIWRCFRPDPPSAPQQGAECRFANGTLLPQPMGPGAELPAMLLQGDLPPVNYTFLATGRKGSRSSEASVRVTVARGSPPVPTITPLLSRVNAGDRLRLESVTAAADLSSLAHEWTMASQRSSHVLALEPPSPEVDASGAGAATGTLACASRFQPNLVLQADVLTPGSEYTFRLSASDAFGTGAAEITVRVNIPPKGGWVYVSPPEGVAYSDKFSVSTRGWEDEDAPLLFQIECLQIAESGGGAPIVLLDFSPFSGPSIRQMPVEGLPAQGHNVTIRATARDDLGAQATAEGIIKVRPPQEGSAVDWAGSLVSSAAEALLNGDTEDALVQVDGASGLIEVEARRHRARQRLLQSADESGEGAGGNGQRGAEDALRAELLGYVAAAREAFITTSSAVERLARSMQSLAMGAGREPGTDAQSMALLEALVGDTRADPDVAALTSGAAQSICSGLSALSETHNASRARHVAAVMAQMAQSMLYGVLSGEEGREVDAEGLAMMVQRTDGSDLTSSLYASPVATEGAAVSFPAAFAGILAGGAGACNRSGTCQSGKNSTFTLKEAVDVDARLMVSLVDPHAAELDARAAATSAVTTITLSKTGAEEEMQVQDLSEALIFSLALVLPSAAAGEGFRGPRGGQPEEAALQGTMRCAFWNSSLGRYATHGCTQLPNPAPPGAVMQWRSRHVADLPGGLETAWILEPGNVTSGCIETFNATFPEYGGADAGLRKYLPEEARETPAKGSSQHGTSVTAPSCQLALPHNDLGCWWNWTHQIFSGPRCKLSAELQCYCTHLTDFKAEHEVEVQSVEPPKLAFIGKEAFTSLTFEDVRGSTLLMTIVFGIMGGAVYLALCSSLAHHQERCKLLDCLTASLGTGKYAFRLASTGAWTWSLFGEDHCAARITLRHRRIQRWERTAEVLEWYNKKHVQMMTADQNLPAATSATTMRQAAGEGQSPIFPAYHEEYEGSALLVDSAVLGRRLAPFGRSHEVAQRLSIASDGGGAHGEVAGAGDTFPRPFRGASLLPQPREQARSRSLDGGEDKRTTRDHAAREAGVGEGSGPVAEGFSTLGAPTTSRGRGVTLGDGDDGRSLRCVAVEGGCPARASLRPLQQEMRGGAGPVLESFSGLPVEGQTGHQLGAASRAEREGSRAGPSTASTSRVQPIRGHDAPPSEGLGRAAQPHQRGPISIDYSHNTTKLRPPQKSAHSAMEHHLSRMLKPIDSREESEGLRLLGFPQTPNLGSPHESCGLSASNALGLGLDWTLHTTLSHTRPAFLDALAGDVTAMVAPRETSAVALAQTGSAGGEKRRVQLGPDGGRIACDTEMTVLRRLRVRMRAAGVMIRLLQEKQDLNHSRNLCALLGLSLTATQLNVPIMQLREMARYPRPLPPPHKAVTESKSETGGGTRLGWVCHHRPGVWRLQNVAVAGWCHGIWAPPGGCGDNTLWGRPSLGPGRGTTGPRACTREAGLEFHQTQGARG</sequence>
<dbReference type="SMART" id="SM00179">
    <property type="entry name" value="EGF_CA"/>
    <property type="match status" value="10"/>
</dbReference>
<evidence type="ECO:0000256" key="4">
    <source>
        <dbReference type="SAM" id="MobiDB-lite"/>
    </source>
</evidence>
<feature type="domain" description="EGF-like" evidence="5">
    <location>
        <begin position="768"/>
        <end position="810"/>
    </location>
</feature>
<dbReference type="SUPFAM" id="SSF57184">
    <property type="entry name" value="Growth factor receptor domain"/>
    <property type="match status" value="1"/>
</dbReference>
<evidence type="ECO:0000256" key="1">
    <source>
        <dbReference type="ARBA" id="ARBA00022536"/>
    </source>
</evidence>
<dbReference type="PROSITE" id="PS01187">
    <property type="entry name" value="EGF_CA"/>
    <property type="match status" value="2"/>
</dbReference>
<comment type="caution">
    <text evidence="3">Lacks conserved residue(s) required for the propagation of feature annotation.</text>
</comment>
<dbReference type="PANTHER" id="PTHR10199">
    <property type="entry name" value="THROMBOSPONDIN"/>
    <property type="match status" value="1"/>
</dbReference>
<dbReference type="GO" id="GO:0005509">
    <property type="term" value="F:calcium ion binding"/>
    <property type="evidence" value="ECO:0007669"/>
    <property type="project" value="InterPro"/>
</dbReference>
<dbReference type="InterPro" id="IPR049883">
    <property type="entry name" value="NOTCH1_EGF-like"/>
</dbReference>
<reference evidence="6 7" key="1">
    <citation type="journal article" date="2015" name="Genome Biol. Evol.">
        <title>Comparative Genomics of a Bacterivorous Green Alga Reveals Evolutionary Causalities and Consequences of Phago-Mixotrophic Mode of Nutrition.</title>
        <authorList>
            <person name="Burns J.A."/>
            <person name="Paasch A."/>
            <person name="Narechania A."/>
            <person name="Kim E."/>
        </authorList>
    </citation>
    <scope>NUCLEOTIDE SEQUENCE [LARGE SCALE GENOMIC DNA]</scope>
    <source>
        <strain evidence="6 7">PLY_AMNH</strain>
    </source>
</reference>
<evidence type="ECO:0000259" key="5">
    <source>
        <dbReference type="PROSITE" id="PS50026"/>
    </source>
</evidence>
<evidence type="ECO:0000313" key="6">
    <source>
        <dbReference type="EMBL" id="KAK3262729.1"/>
    </source>
</evidence>
<evidence type="ECO:0000256" key="2">
    <source>
        <dbReference type="ARBA" id="ARBA00023157"/>
    </source>
</evidence>
<dbReference type="CDD" id="cd00054">
    <property type="entry name" value="EGF_CA"/>
    <property type="match status" value="3"/>
</dbReference>
<dbReference type="InterPro" id="IPR009030">
    <property type="entry name" value="Growth_fac_rcpt_cys_sf"/>
</dbReference>
<dbReference type="InterPro" id="IPR018097">
    <property type="entry name" value="EGF_Ca-bd_CS"/>
</dbReference>
<dbReference type="Gene3D" id="2.10.25.10">
    <property type="entry name" value="Laminin"/>
    <property type="match status" value="10"/>
</dbReference>
<evidence type="ECO:0000256" key="3">
    <source>
        <dbReference type="PROSITE-ProRule" id="PRU00076"/>
    </source>
</evidence>
<dbReference type="InterPro" id="IPR002859">
    <property type="entry name" value="PKD/REJ-like"/>
</dbReference>
<proteinExistence type="predicted"/>
<feature type="region of interest" description="Disordered" evidence="4">
    <location>
        <begin position="2072"/>
        <end position="2166"/>
    </location>
</feature>
<dbReference type="Pfam" id="PF07645">
    <property type="entry name" value="EGF_CA"/>
    <property type="match status" value="4"/>
</dbReference>
<dbReference type="SMART" id="SM00181">
    <property type="entry name" value="EGF"/>
    <property type="match status" value="14"/>
</dbReference>
<feature type="region of interest" description="Disordered" evidence="4">
    <location>
        <begin position="1313"/>
        <end position="1332"/>
    </location>
</feature>
<dbReference type="PANTHER" id="PTHR10199:SF100">
    <property type="entry name" value="THROMBOSPONDIN, ISOFORM A"/>
    <property type="match status" value="1"/>
</dbReference>